<dbReference type="EMBL" id="BAABEP010000018">
    <property type="protein sequence ID" value="GAA3730751.1"/>
    <property type="molecule type" value="Genomic_DNA"/>
</dbReference>
<dbReference type="Proteomes" id="UP001499884">
    <property type="component" value="Unassembled WGS sequence"/>
</dbReference>
<evidence type="ECO:0000256" key="1">
    <source>
        <dbReference type="SAM" id="MobiDB-lite"/>
    </source>
</evidence>
<gene>
    <name evidence="2" type="ORF">GCM10023082_30480</name>
</gene>
<evidence type="ECO:0000313" key="2">
    <source>
        <dbReference type="EMBL" id="GAA3730751.1"/>
    </source>
</evidence>
<protein>
    <submittedName>
        <fullName evidence="2">Uncharacterized protein</fullName>
    </submittedName>
</protein>
<accession>A0ABP7F3D4</accession>
<organism evidence="2 3">
    <name type="scientific">Streptomyces tremellae</name>
    <dbReference type="NCBI Taxonomy" id="1124239"/>
    <lineage>
        <taxon>Bacteria</taxon>
        <taxon>Bacillati</taxon>
        <taxon>Actinomycetota</taxon>
        <taxon>Actinomycetes</taxon>
        <taxon>Kitasatosporales</taxon>
        <taxon>Streptomycetaceae</taxon>
        <taxon>Streptomyces</taxon>
    </lineage>
</organism>
<keyword evidence="3" id="KW-1185">Reference proteome</keyword>
<sequence>MSGTADWMRAGGARERIDLKTHQPHPVRVYDFPLGGHDQLRARPADGSRGVRNAADGRAERPRSACPVTPGRP</sequence>
<evidence type="ECO:0000313" key="3">
    <source>
        <dbReference type="Proteomes" id="UP001499884"/>
    </source>
</evidence>
<comment type="caution">
    <text evidence="2">The sequence shown here is derived from an EMBL/GenBank/DDBJ whole genome shotgun (WGS) entry which is preliminary data.</text>
</comment>
<reference evidence="3" key="1">
    <citation type="journal article" date="2019" name="Int. J. Syst. Evol. Microbiol.">
        <title>The Global Catalogue of Microorganisms (GCM) 10K type strain sequencing project: providing services to taxonomists for standard genome sequencing and annotation.</title>
        <authorList>
            <consortium name="The Broad Institute Genomics Platform"/>
            <consortium name="The Broad Institute Genome Sequencing Center for Infectious Disease"/>
            <person name="Wu L."/>
            <person name="Ma J."/>
        </authorList>
    </citation>
    <scope>NUCLEOTIDE SEQUENCE [LARGE SCALE GENOMIC DNA]</scope>
    <source>
        <strain evidence="3">JCM 30846</strain>
    </source>
</reference>
<proteinExistence type="predicted"/>
<name>A0ABP7F3D4_9ACTN</name>
<feature type="region of interest" description="Disordered" evidence="1">
    <location>
        <begin position="35"/>
        <end position="73"/>
    </location>
</feature>